<evidence type="ECO:0000256" key="7">
    <source>
        <dbReference type="ARBA" id="ARBA00022737"/>
    </source>
</evidence>
<evidence type="ECO:0000256" key="16">
    <source>
        <dbReference type="PROSITE-ProRule" id="PRU00121"/>
    </source>
</evidence>
<keyword evidence="25" id="KW-1185">Reference proteome</keyword>
<dbReference type="Pfam" id="PF00008">
    <property type="entry name" value="EGF"/>
    <property type="match status" value="1"/>
</dbReference>
<dbReference type="GO" id="GO:0004252">
    <property type="term" value="F:serine-type endopeptidase activity"/>
    <property type="evidence" value="ECO:0007669"/>
    <property type="project" value="UniProtKB-EC"/>
</dbReference>
<comment type="catalytic activity">
    <reaction evidence="13">
        <text>Preferential cleavage: Arg-|-Xaa, Lys-|-Xaa.</text>
        <dbReference type="EC" id="3.4.21.4"/>
    </reaction>
</comment>
<evidence type="ECO:0000256" key="4">
    <source>
        <dbReference type="ARBA" id="ARBA00022572"/>
    </source>
</evidence>
<dbReference type="PROSITE" id="PS00134">
    <property type="entry name" value="TRYPSIN_HIS"/>
    <property type="match status" value="1"/>
</dbReference>
<dbReference type="PROSITE" id="PS50240">
    <property type="entry name" value="TRYPSIN_DOM"/>
    <property type="match status" value="1"/>
</dbReference>
<reference evidence="24" key="3">
    <citation type="submission" date="2025-08" db="UniProtKB">
        <authorList>
            <consortium name="Ensembl"/>
        </authorList>
    </citation>
    <scope>IDENTIFICATION</scope>
</reference>
<feature type="domain" description="Peptidase S1" evidence="22">
    <location>
        <begin position="396"/>
        <end position="632"/>
    </location>
</feature>
<evidence type="ECO:0000256" key="10">
    <source>
        <dbReference type="ARBA" id="ARBA00023145"/>
    </source>
</evidence>
<dbReference type="PANTHER" id="PTHR24264">
    <property type="entry name" value="TRYPSIN-RELATED"/>
    <property type="match status" value="1"/>
</dbReference>
<comment type="caution">
    <text evidence="17">Lacks conserved residue(s) required for the propagation of feature annotation.</text>
</comment>
<dbReference type="Gene3D" id="2.10.10.10">
    <property type="entry name" value="Fibronectin, type II, collagen-binding"/>
    <property type="match status" value="1"/>
</dbReference>
<protein>
    <recommendedName>
        <fullName evidence="14">trypsin</fullName>
        <ecNumber evidence="14">3.4.21.4</ecNumber>
    </recommendedName>
</protein>
<keyword evidence="6" id="KW-0732">Signal</keyword>
<dbReference type="InterPro" id="IPR000562">
    <property type="entry name" value="FN_type2_dom"/>
</dbReference>
<dbReference type="OrthoDB" id="9925451at2759"/>
<dbReference type="Ensembl" id="ENSAMXT00000022238.2">
    <property type="protein sequence ID" value="ENSAMXP00000022239.2"/>
    <property type="gene ID" value="ENSAMXG00000021594.2"/>
</dbReference>
<evidence type="ECO:0000256" key="12">
    <source>
        <dbReference type="ARBA" id="ARBA00023180"/>
    </source>
</evidence>
<dbReference type="InterPro" id="IPR050127">
    <property type="entry name" value="Serine_Proteases_S1"/>
</dbReference>
<feature type="domain" description="EGF-like" evidence="20">
    <location>
        <begin position="145"/>
        <end position="183"/>
    </location>
</feature>
<evidence type="ECO:0000259" key="20">
    <source>
        <dbReference type="PROSITE" id="PS50026"/>
    </source>
</evidence>
<accession>W5LQE2</accession>
<dbReference type="PROSITE" id="PS00135">
    <property type="entry name" value="TRYPSIN_SER"/>
    <property type="match status" value="1"/>
</dbReference>
<dbReference type="InterPro" id="IPR033116">
    <property type="entry name" value="TRYPSIN_SER"/>
</dbReference>
<reference evidence="24" key="4">
    <citation type="submission" date="2025-09" db="UniProtKB">
        <authorList>
            <consortium name="Ensembl"/>
        </authorList>
    </citation>
    <scope>IDENTIFICATION</scope>
</reference>
<evidence type="ECO:0000256" key="15">
    <source>
        <dbReference type="PROSITE-ProRule" id="PRU00076"/>
    </source>
</evidence>
<dbReference type="InParanoid" id="W5LQE2"/>
<dbReference type="InterPro" id="IPR000742">
    <property type="entry name" value="EGF"/>
</dbReference>
<dbReference type="Pfam" id="PF00040">
    <property type="entry name" value="fn2"/>
    <property type="match status" value="1"/>
</dbReference>
<dbReference type="InterPro" id="IPR043504">
    <property type="entry name" value="Peptidase_S1_PA_chymotrypsin"/>
</dbReference>
<reference evidence="25" key="1">
    <citation type="submission" date="2013-03" db="EMBL/GenBank/DDBJ databases">
        <authorList>
            <person name="Jeffery W."/>
            <person name="Warren W."/>
            <person name="Wilson R.K."/>
        </authorList>
    </citation>
    <scope>NUCLEOTIDE SEQUENCE</scope>
    <source>
        <strain evidence="25">female</strain>
    </source>
</reference>
<dbReference type="InterPro" id="IPR001254">
    <property type="entry name" value="Trypsin_dom"/>
</dbReference>
<evidence type="ECO:0000259" key="22">
    <source>
        <dbReference type="PROSITE" id="PS50240"/>
    </source>
</evidence>
<evidence type="ECO:0000259" key="21">
    <source>
        <dbReference type="PROSITE" id="PS50070"/>
    </source>
</evidence>
<keyword evidence="19" id="KW-1133">Transmembrane helix</keyword>
<dbReference type="PROSITE" id="PS51092">
    <property type="entry name" value="FN2_2"/>
    <property type="match status" value="1"/>
</dbReference>
<dbReference type="CDD" id="cd00062">
    <property type="entry name" value="FN2"/>
    <property type="match status" value="1"/>
</dbReference>
<dbReference type="SMART" id="SM00058">
    <property type="entry name" value="FN1"/>
    <property type="match status" value="1"/>
</dbReference>
<dbReference type="Pfam" id="PF00089">
    <property type="entry name" value="Trypsin"/>
    <property type="match status" value="1"/>
</dbReference>
<dbReference type="PROSITE" id="PS01186">
    <property type="entry name" value="EGF_2"/>
    <property type="match status" value="1"/>
</dbReference>
<keyword evidence="5 18" id="KW-0645">Protease</keyword>
<evidence type="ECO:0000256" key="17">
    <source>
        <dbReference type="PROSITE-ProRule" id="PRU00479"/>
    </source>
</evidence>
<dbReference type="InterPro" id="IPR018114">
    <property type="entry name" value="TRYPSIN_HIS"/>
</dbReference>
<proteinExistence type="predicted"/>
<dbReference type="PRINTS" id="PR00722">
    <property type="entry name" value="CHYMOTRYPSIN"/>
</dbReference>
<evidence type="ECO:0000256" key="3">
    <source>
        <dbReference type="ARBA" id="ARBA00022536"/>
    </source>
</evidence>
<feature type="disulfide bond" evidence="15">
    <location>
        <begin position="254"/>
        <end position="263"/>
    </location>
</feature>
<dbReference type="Proteomes" id="UP000018467">
    <property type="component" value="Unassembled WGS sequence"/>
</dbReference>
<feature type="domain" description="Fibronectin type-II" evidence="23">
    <location>
        <begin position="85"/>
        <end position="131"/>
    </location>
</feature>
<keyword evidence="4 16" id="KW-0420">Kringle</keyword>
<dbReference type="FunFam" id="2.40.10.10:FF:000003">
    <property type="entry name" value="Transmembrane serine protease 3"/>
    <property type="match status" value="1"/>
</dbReference>
<dbReference type="InterPro" id="IPR000083">
    <property type="entry name" value="Fibronectin_type1"/>
</dbReference>
<evidence type="ECO:0000256" key="8">
    <source>
        <dbReference type="ARBA" id="ARBA00022801"/>
    </source>
</evidence>
<evidence type="ECO:0000256" key="11">
    <source>
        <dbReference type="ARBA" id="ARBA00023157"/>
    </source>
</evidence>
<dbReference type="InterPro" id="IPR001314">
    <property type="entry name" value="Peptidase_S1A"/>
</dbReference>
<dbReference type="InterPro" id="IPR000001">
    <property type="entry name" value="Kringle"/>
</dbReference>
<dbReference type="GeneTree" id="ENSGT00940000159778"/>
<reference evidence="25" key="2">
    <citation type="journal article" date="2014" name="Nat. Commun.">
        <title>The cavefish genome reveals candidate genes for eye loss.</title>
        <authorList>
            <person name="McGaugh S.E."/>
            <person name="Gross J.B."/>
            <person name="Aken B."/>
            <person name="Blin M."/>
            <person name="Borowsky R."/>
            <person name="Chalopin D."/>
            <person name="Hinaux H."/>
            <person name="Jeffery W.R."/>
            <person name="Keene A."/>
            <person name="Ma L."/>
            <person name="Minx P."/>
            <person name="Murphy D."/>
            <person name="O'Quin K.E."/>
            <person name="Retaux S."/>
            <person name="Rohner N."/>
            <person name="Searle S.M."/>
            <person name="Stahl B.A."/>
            <person name="Tabin C."/>
            <person name="Volff J.N."/>
            <person name="Yoshizawa M."/>
            <person name="Warren W.C."/>
        </authorList>
    </citation>
    <scope>NUCLEOTIDE SEQUENCE [LARGE SCALE GENOMIC DNA]</scope>
    <source>
        <strain evidence="25">female</strain>
    </source>
</reference>
<dbReference type="SMART" id="SM00059">
    <property type="entry name" value="FN2"/>
    <property type="match status" value="1"/>
</dbReference>
<name>W5LQE2_ASTMX</name>
<dbReference type="PANTHER" id="PTHR24264:SF43">
    <property type="entry name" value="HEPATOCYTE GROWTH FACTOR ACTIVATOR"/>
    <property type="match status" value="1"/>
</dbReference>
<dbReference type="Pfam" id="PF00051">
    <property type="entry name" value="Kringle"/>
    <property type="match status" value="1"/>
</dbReference>
<sequence>MLSFLHHSFFLSLPYILFPSVLFLSFSSLSFPYLSLSFPSFSYFLFVPFLSPFFTLLSLFSYSFLLVLPFLISSSLFSFASLFTMDGRECKFPFRLGGTVYHHCISQSSSRKWCSLTHNFDRDQKWGYCSSRPRLFNEVFSSQRDQRVCQPNPCKNGGVCMPVLRLQTFECVCLDVFTGPVCELSKCYESLHLRYYDIEESWGRIHKRNVELCRCLREGVSCERVRYRVCQNNPCQNDGTCRVIEATGEEVCACRMGYSGAHCSIRPDETCYKDTGVHYRGTANTTVSGALCLPWNSDLLYDELTVNNVPNTALAGLGDHSFCRNPDGDKLPWCYMLQKGAISWEYCNVTSCPRGPTSRRVSVFEALDLSPFPTSAPGPTAGCGRRHAKRVTRGRIMGGTASLPGSHPWVAALYIGEEFCAGSLVSSCWVVSAAHCFLRNPLKSSVRVVLGQHFFNDTGPNTRAFGIEKYIFYRNYVQFNPTIHDIVLVKLKKVNGRCARKSQFIRPICLPDRFMMFPDYTCCTITGWGHMQEKANSYSDLREGMVKLIPYEKCSAPEVYGSEVRPGMLCAGSDTCVDACQGDSGGPLACVRDGVSFLYGIISWGDGCGRSGKPGVYTKVPKYAGWINHIIRPKKKTENKGLL</sequence>
<dbReference type="PROSITE" id="PS50070">
    <property type="entry name" value="KRINGLE_2"/>
    <property type="match status" value="1"/>
</dbReference>
<feature type="transmembrane region" description="Helical" evidence="19">
    <location>
        <begin position="66"/>
        <end position="85"/>
    </location>
</feature>
<dbReference type="PROSITE" id="PS00021">
    <property type="entry name" value="KRINGLE_1"/>
    <property type="match status" value="1"/>
</dbReference>
<dbReference type="PROSITE" id="PS01253">
    <property type="entry name" value="FN1_1"/>
    <property type="match status" value="1"/>
</dbReference>
<feature type="domain" description="Kringle" evidence="21">
    <location>
        <begin position="270"/>
        <end position="352"/>
    </location>
</feature>
<dbReference type="Gene3D" id="2.40.20.10">
    <property type="entry name" value="Plasminogen Kringle 4"/>
    <property type="match status" value="1"/>
</dbReference>
<evidence type="ECO:0000256" key="2">
    <source>
        <dbReference type="ARBA" id="ARBA00022525"/>
    </source>
</evidence>
<dbReference type="PRINTS" id="PR00013">
    <property type="entry name" value="FNTYPEII"/>
</dbReference>
<dbReference type="SMART" id="SM00181">
    <property type="entry name" value="EGF"/>
    <property type="match status" value="2"/>
</dbReference>
<dbReference type="SMART" id="SM00020">
    <property type="entry name" value="Tryp_SPc"/>
    <property type="match status" value="1"/>
</dbReference>
<dbReference type="eggNOG" id="KOG1217">
    <property type="taxonomic scope" value="Eukaryota"/>
</dbReference>
<feature type="transmembrane region" description="Helical" evidence="19">
    <location>
        <begin position="41"/>
        <end position="60"/>
    </location>
</feature>
<dbReference type="PRINTS" id="PR00018">
    <property type="entry name" value="KRINGLE"/>
</dbReference>
<dbReference type="InterPro" id="IPR018056">
    <property type="entry name" value="Kringle_CS"/>
</dbReference>
<evidence type="ECO:0000256" key="14">
    <source>
        <dbReference type="ARBA" id="ARBA00038868"/>
    </source>
</evidence>
<keyword evidence="19" id="KW-0812">Transmembrane</keyword>
<organism evidence="24 25">
    <name type="scientific">Astyanax mexicanus</name>
    <name type="common">Blind cave fish</name>
    <name type="synonym">Astyanax fasciatus mexicanus</name>
    <dbReference type="NCBI Taxonomy" id="7994"/>
    <lineage>
        <taxon>Eukaryota</taxon>
        <taxon>Metazoa</taxon>
        <taxon>Chordata</taxon>
        <taxon>Craniata</taxon>
        <taxon>Vertebrata</taxon>
        <taxon>Euteleostomi</taxon>
        <taxon>Actinopterygii</taxon>
        <taxon>Neopterygii</taxon>
        <taxon>Teleostei</taxon>
        <taxon>Ostariophysi</taxon>
        <taxon>Characiformes</taxon>
        <taxon>Characoidei</taxon>
        <taxon>Acestrorhamphidae</taxon>
        <taxon>Acestrorhamphinae</taxon>
        <taxon>Astyanax</taxon>
    </lineage>
</organism>
<comment type="subcellular location">
    <subcellularLocation>
        <location evidence="1">Secreted</location>
        <location evidence="1">Extracellular space</location>
    </subcellularLocation>
</comment>
<dbReference type="SMART" id="SM00130">
    <property type="entry name" value="KR"/>
    <property type="match status" value="1"/>
</dbReference>
<evidence type="ECO:0000256" key="19">
    <source>
        <dbReference type="SAM" id="Phobius"/>
    </source>
</evidence>
<dbReference type="FunFam" id="2.40.20.10:FF:000016">
    <property type="entry name" value="Coagulation factor XII"/>
    <property type="match status" value="1"/>
</dbReference>
<dbReference type="Bgee" id="ENSAMXG00000021594">
    <property type="expression patterns" value="Expressed in mesonephros and 7 other cell types or tissues"/>
</dbReference>
<keyword evidence="12" id="KW-0325">Glycoprotein</keyword>
<dbReference type="CDD" id="cd00190">
    <property type="entry name" value="Tryp_SPc"/>
    <property type="match status" value="1"/>
</dbReference>
<dbReference type="InterPro" id="IPR013806">
    <property type="entry name" value="Kringle-like"/>
</dbReference>
<keyword evidence="10" id="KW-0865">Zymogen</keyword>
<evidence type="ECO:0000256" key="9">
    <source>
        <dbReference type="ARBA" id="ARBA00022825"/>
    </source>
</evidence>
<dbReference type="Gene3D" id="2.10.25.10">
    <property type="entry name" value="Laminin"/>
    <property type="match status" value="2"/>
</dbReference>
<keyword evidence="2" id="KW-0964">Secreted</keyword>
<evidence type="ECO:0000259" key="23">
    <source>
        <dbReference type="PROSITE" id="PS51092"/>
    </source>
</evidence>
<dbReference type="FunFam" id="2.10.25.10:FF:000095">
    <property type="entry name" value="Notch, isoform B"/>
    <property type="match status" value="1"/>
</dbReference>
<feature type="transmembrane region" description="Helical" evidence="19">
    <location>
        <begin position="12"/>
        <end position="34"/>
    </location>
</feature>
<keyword evidence="19" id="KW-0472">Membrane</keyword>
<dbReference type="InterPro" id="IPR009003">
    <property type="entry name" value="Peptidase_S1_PA"/>
</dbReference>
<evidence type="ECO:0000256" key="18">
    <source>
        <dbReference type="RuleBase" id="RU363034"/>
    </source>
</evidence>
<dbReference type="GO" id="GO:0007596">
    <property type="term" value="P:blood coagulation"/>
    <property type="evidence" value="ECO:0007669"/>
    <property type="project" value="TreeGrafter"/>
</dbReference>
<dbReference type="GO" id="GO:0031638">
    <property type="term" value="P:zymogen activation"/>
    <property type="evidence" value="ECO:0007669"/>
    <property type="project" value="TreeGrafter"/>
</dbReference>
<dbReference type="Gene3D" id="2.40.10.10">
    <property type="entry name" value="Trypsin-like serine proteases"/>
    <property type="match status" value="1"/>
</dbReference>
<dbReference type="InterPro" id="IPR036943">
    <property type="entry name" value="FN_type2_sf"/>
</dbReference>
<feature type="disulfide bond" evidence="15">
    <location>
        <begin position="235"/>
        <end position="252"/>
    </location>
</feature>
<evidence type="ECO:0000313" key="24">
    <source>
        <dbReference type="Ensembl" id="ENSAMXP00000022239.2"/>
    </source>
</evidence>
<keyword evidence="11 15" id="KW-1015">Disulfide bond</keyword>
<evidence type="ECO:0000256" key="1">
    <source>
        <dbReference type="ARBA" id="ARBA00004239"/>
    </source>
</evidence>
<evidence type="ECO:0000256" key="5">
    <source>
        <dbReference type="ARBA" id="ARBA00022670"/>
    </source>
</evidence>
<evidence type="ECO:0000256" key="6">
    <source>
        <dbReference type="ARBA" id="ARBA00022729"/>
    </source>
</evidence>
<dbReference type="HOGENOM" id="CLU_006842_18_1_1"/>
<evidence type="ECO:0000313" key="25">
    <source>
        <dbReference type="Proteomes" id="UP000018467"/>
    </source>
</evidence>
<feature type="disulfide bond" evidence="15">
    <location>
        <begin position="173"/>
        <end position="182"/>
    </location>
</feature>
<dbReference type="AlphaFoldDB" id="W5LQE2"/>
<dbReference type="CDD" id="cd00108">
    <property type="entry name" value="KR"/>
    <property type="match status" value="1"/>
</dbReference>
<dbReference type="EC" id="3.4.21.4" evidence="14"/>
<feature type="disulfide bond" evidence="15">
    <location>
        <begin position="154"/>
        <end position="171"/>
    </location>
</feature>
<dbReference type="eggNOG" id="KOG3627">
    <property type="taxonomic scope" value="Eukaryota"/>
</dbReference>
<feature type="domain" description="EGF-like" evidence="20">
    <location>
        <begin position="226"/>
        <end position="264"/>
    </location>
</feature>
<dbReference type="GO" id="GO:0005615">
    <property type="term" value="C:extracellular space"/>
    <property type="evidence" value="ECO:0007669"/>
    <property type="project" value="TreeGrafter"/>
</dbReference>
<evidence type="ECO:0000256" key="13">
    <source>
        <dbReference type="ARBA" id="ARBA00036320"/>
    </source>
</evidence>
<keyword evidence="8 18" id="KW-0378">Hydrolase</keyword>
<dbReference type="InterPro" id="IPR038178">
    <property type="entry name" value="Kringle_sf"/>
</dbReference>
<keyword evidence="9 18" id="KW-0720">Serine protease</keyword>
<dbReference type="SUPFAM" id="SSF57440">
    <property type="entry name" value="Kringle-like"/>
    <property type="match status" value="2"/>
</dbReference>
<keyword evidence="3 15" id="KW-0245">EGF-like domain</keyword>
<dbReference type="PROSITE" id="PS00022">
    <property type="entry name" value="EGF_1"/>
    <property type="match status" value="1"/>
</dbReference>
<dbReference type="PROSITE" id="PS50026">
    <property type="entry name" value="EGF_3"/>
    <property type="match status" value="2"/>
</dbReference>
<dbReference type="STRING" id="7994.ENSAMXP00000022239"/>
<keyword evidence="7" id="KW-0677">Repeat</keyword>
<dbReference type="SUPFAM" id="SSF50494">
    <property type="entry name" value="Trypsin-like serine proteases"/>
    <property type="match status" value="1"/>
</dbReference>
<dbReference type="SUPFAM" id="SSF57196">
    <property type="entry name" value="EGF/Laminin"/>
    <property type="match status" value="1"/>
</dbReference>